<dbReference type="GO" id="GO:0003700">
    <property type="term" value="F:DNA-binding transcription factor activity"/>
    <property type="evidence" value="ECO:0007669"/>
    <property type="project" value="InterPro"/>
</dbReference>
<dbReference type="Pfam" id="PF07729">
    <property type="entry name" value="FCD"/>
    <property type="match status" value="1"/>
</dbReference>
<dbReference type="Gene3D" id="1.10.10.10">
    <property type="entry name" value="Winged helix-like DNA-binding domain superfamily/Winged helix DNA-binding domain"/>
    <property type="match status" value="1"/>
</dbReference>
<dbReference type="SMART" id="SM00895">
    <property type="entry name" value="FCD"/>
    <property type="match status" value="1"/>
</dbReference>
<dbReference type="InterPro" id="IPR000524">
    <property type="entry name" value="Tscrpt_reg_HTH_GntR"/>
</dbReference>
<gene>
    <name evidence="5" type="ORF">RCA23_c06540</name>
</gene>
<dbReference type="PANTHER" id="PTHR43537">
    <property type="entry name" value="TRANSCRIPTIONAL REGULATOR, GNTR FAMILY"/>
    <property type="match status" value="1"/>
</dbReference>
<accession>A0AAN0VHL0</accession>
<reference evidence="5 6" key="1">
    <citation type="journal article" date="2014" name="ISME J.">
        <title>Adaptation of an abundant Roseobacter RCA organism to pelagic systems revealed by genomic and transcriptomic analyses.</title>
        <authorList>
            <person name="Voget S."/>
            <person name="Wemheuer B."/>
            <person name="Brinkhoff T."/>
            <person name="Vollmers J."/>
            <person name="Dietrich S."/>
            <person name="Giebel H.A."/>
            <person name="Beardsley C."/>
            <person name="Sardemann C."/>
            <person name="Bakenhus I."/>
            <person name="Billerbeck S."/>
            <person name="Daniel R."/>
            <person name="Simon M."/>
        </authorList>
    </citation>
    <scope>NUCLEOTIDE SEQUENCE [LARGE SCALE GENOMIC DNA]</scope>
    <source>
        <strain evidence="5 6">RCA23</strain>
    </source>
</reference>
<dbReference type="PROSITE" id="PS50949">
    <property type="entry name" value="HTH_GNTR"/>
    <property type="match status" value="1"/>
</dbReference>
<keyword evidence="6" id="KW-1185">Reference proteome</keyword>
<dbReference type="Gene3D" id="1.20.120.530">
    <property type="entry name" value="GntR ligand-binding domain-like"/>
    <property type="match status" value="1"/>
</dbReference>
<protein>
    <submittedName>
        <fullName evidence="5">Transcriptional regulator, GntR family</fullName>
    </submittedName>
</protein>
<organism evidence="5 6">
    <name type="scientific">Planktomarina temperata RCA23</name>
    <dbReference type="NCBI Taxonomy" id="666509"/>
    <lineage>
        <taxon>Bacteria</taxon>
        <taxon>Pseudomonadati</taxon>
        <taxon>Pseudomonadota</taxon>
        <taxon>Alphaproteobacteria</taxon>
        <taxon>Rhodobacterales</taxon>
        <taxon>Paracoccaceae</taxon>
        <taxon>Planktomarina</taxon>
    </lineage>
</organism>
<dbReference type="KEGG" id="ptp:RCA23_c06540"/>
<dbReference type="InterPro" id="IPR036390">
    <property type="entry name" value="WH_DNA-bd_sf"/>
</dbReference>
<evidence type="ECO:0000313" key="5">
    <source>
        <dbReference type="EMBL" id="AII86212.1"/>
    </source>
</evidence>
<evidence type="ECO:0000313" key="6">
    <source>
        <dbReference type="Proteomes" id="UP000028680"/>
    </source>
</evidence>
<dbReference type="EMBL" id="CP003984">
    <property type="protein sequence ID" value="AII86212.1"/>
    <property type="molecule type" value="Genomic_DNA"/>
</dbReference>
<evidence type="ECO:0000256" key="2">
    <source>
        <dbReference type="ARBA" id="ARBA00023125"/>
    </source>
</evidence>
<dbReference type="SUPFAM" id="SSF46785">
    <property type="entry name" value="Winged helix' DNA-binding domain"/>
    <property type="match status" value="1"/>
</dbReference>
<evidence type="ECO:0000256" key="3">
    <source>
        <dbReference type="ARBA" id="ARBA00023163"/>
    </source>
</evidence>
<dbReference type="InterPro" id="IPR011711">
    <property type="entry name" value="GntR_C"/>
</dbReference>
<dbReference type="InterPro" id="IPR036388">
    <property type="entry name" value="WH-like_DNA-bd_sf"/>
</dbReference>
<feature type="domain" description="HTH gntR-type" evidence="4">
    <location>
        <begin position="7"/>
        <end position="74"/>
    </location>
</feature>
<dbReference type="AlphaFoldDB" id="A0AAN0VHL0"/>
<dbReference type="GO" id="GO:0003677">
    <property type="term" value="F:DNA binding"/>
    <property type="evidence" value="ECO:0007669"/>
    <property type="project" value="UniProtKB-KW"/>
</dbReference>
<sequence length="222" mass="25243">MENIMPAPLRQIAYTKFRESLFEQSLKPGQFVSQRELCNLLDLPMGAVREALKRLEADGLISLIAQRGIQIADVNVKFINEAFEFRILIESEAARRMATDPDRAALNDLRSRTTDTIEQAEDDSSAELLQKGLDVDLELHALLIGVFSNELIHESYRLLEDKIRLIRLNGKYTSKRLKVAMLEHIEIIDAILEGNEEAAVKALRNHLSTSWRRSLGQPEDFS</sequence>
<evidence type="ECO:0000256" key="1">
    <source>
        <dbReference type="ARBA" id="ARBA00023015"/>
    </source>
</evidence>
<dbReference type="Pfam" id="PF00392">
    <property type="entry name" value="GntR"/>
    <property type="match status" value="1"/>
</dbReference>
<name>A0AAN0VHL0_9RHOB</name>
<keyword evidence="2" id="KW-0238">DNA-binding</keyword>
<dbReference type="Proteomes" id="UP000028680">
    <property type="component" value="Chromosome"/>
</dbReference>
<proteinExistence type="predicted"/>
<keyword evidence="3" id="KW-0804">Transcription</keyword>
<keyword evidence="1" id="KW-0805">Transcription regulation</keyword>
<dbReference type="PANTHER" id="PTHR43537:SF24">
    <property type="entry name" value="GLUCONATE OPERON TRANSCRIPTIONAL REPRESSOR"/>
    <property type="match status" value="1"/>
</dbReference>
<dbReference type="SMART" id="SM00345">
    <property type="entry name" value="HTH_GNTR"/>
    <property type="match status" value="1"/>
</dbReference>
<dbReference type="SUPFAM" id="SSF48008">
    <property type="entry name" value="GntR ligand-binding domain-like"/>
    <property type="match status" value="1"/>
</dbReference>
<evidence type="ECO:0000259" key="4">
    <source>
        <dbReference type="PROSITE" id="PS50949"/>
    </source>
</evidence>
<dbReference type="InterPro" id="IPR008920">
    <property type="entry name" value="TF_FadR/GntR_C"/>
</dbReference>